<dbReference type="Proteomes" id="UP000288725">
    <property type="component" value="Chromosome 5"/>
</dbReference>
<proteinExistence type="predicted"/>
<evidence type="ECO:0000256" key="1">
    <source>
        <dbReference type="SAM" id="Coils"/>
    </source>
</evidence>
<dbReference type="EMBL" id="RSDZ01000004">
    <property type="protein sequence ID" value="RXG50601.1"/>
    <property type="molecule type" value="Genomic_DNA"/>
</dbReference>
<feature type="coiled-coil region" evidence="1">
    <location>
        <begin position="153"/>
        <end position="223"/>
    </location>
</feature>
<evidence type="ECO:0008006" key="5">
    <source>
        <dbReference type="Google" id="ProtNLM"/>
    </source>
</evidence>
<gene>
    <name evidence="3" type="ORF">VDGE_06913</name>
</gene>
<evidence type="ECO:0000256" key="2">
    <source>
        <dbReference type="SAM" id="MobiDB-lite"/>
    </source>
</evidence>
<feature type="region of interest" description="Disordered" evidence="2">
    <location>
        <begin position="1"/>
        <end position="149"/>
    </location>
</feature>
<sequence length="487" mass="52138">MRTGTQHAESATHGSAPAPMTKERKTNRMSSSADKRRSAGPGSHILRTASTRSAANPVAGSTKDGAVNAGNAVGGGSSSSSSNNNIIAPPPRAQLGVASVAGGSLVPGDEGPKPGDAGCGAATQKERETHGGTSGSGTGTGSSSTKEADGQRIALLETELAVMEDEFARELDRLSRKESETATFWQGRVARAEDRARAACGEMEALEAECVELRAQVRGLKEFVSTSTRTDGQSATSDEVFGEGAARLGNGLQNWVIVHFRRAKIDFGKASEDELEELAALVPMYEELAAAAKVHLLQSFVSRVLVEMVFGAYFVGLSPEQARQFRDVEETLRSYSSEEAVNQWRSTTLTLLRREAGDKMHSETDAATERVIERINRVLDGITDIKTTDARDQALRALIVSAIDLGRLLAVQKAVFGVFMPEIVPHQQTMFDPATMEDVGGEDEETLSQRDICCVTFPGIMKRGDETGRMLAYRNIIAKAMVLCSPE</sequence>
<evidence type="ECO:0000313" key="3">
    <source>
        <dbReference type="EMBL" id="RXG50601.1"/>
    </source>
</evidence>
<accession>A0A444SB58</accession>
<reference evidence="3 4" key="1">
    <citation type="submission" date="2018-12" db="EMBL/GenBank/DDBJ databases">
        <title>Genome of Verticillium dahliae isolate Getta Getta.</title>
        <authorList>
            <person name="Gardiner D.M."/>
        </authorList>
    </citation>
    <scope>NUCLEOTIDE SEQUENCE [LARGE SCALE GENOMIC DNA]</scope>
    <source>
        <strain evidence="3 4">Getta Getta</strain>
    </source>
</reference>
<name>A0A444SB58_VERDA</name>
<evidence type="ECO:0000313" key="4">
    <source>
        <dbReference type="Proteomes" id="UP000288725"/>
    </source>
</evidence>
<organism evidence="3 4">
    <name type="scientific">Verticillium dahliae</name>
    <name type="common">Verticillium wilt</name>
    <dbReference type="NCBI Taxonomy" id="27337"/>
    <lineage>
        <taxon>Eukaryota</taxon>
        <taxon>Fungi</taxon>
        <taxon>Dikarya</taxon>
        <taxon>Ascomycota</taxon>
        <taxon>Pezizomycotina</taxon>
        <taxon>Sordariomycetes</taxon>
        <taxon>Hypocreomycetidae</taxon>
        <taxon>Glomerellales</taxon>
        <taxon>Plectosphaerellaceae</taxon>
        <taxon>Verticillium</taxon>
    </lineage>
</organism>
<keyword evidence="1" id="KW-0175">Coiled coil</keyword>
<feature type="compositionally biased region" description="Polar residues" evidence="2">
    <location>
        <begin position="1"/>
        <end position="13"/>
    </location>
</feature>
<comment type="caution">
    <text evidence="3">The sequence shown here is derived from an EMBL/GenBank/DDBJ whole genome shotgun (WGS) entry which is preliminary data.</text>
</comment>
<protein>
    <recommendedName>
        <fullName evidence="5">Involucrin repeat protein</fullName>
    </recommendedName>
</protein>
<dbReference type="AlphaFoldDB" id="A0A444SB58"/>